<evidence type="ECO:0000256" key="1">
    <source>
        <dbReference type="ARBA" id="ARBA00022980"/>
    </source>
</evidence>
<dbReference type="GO" id="GO:0006412">
    <property type="term" value="P:translation"/>
    <property type="evidence" value="ECO:0007669"/>
    <property type="project" value="InterPro"/>
</dbReference>
<evidence type="ECO:0000313" key="5">
    <source>
        <dbReference type="EMBL" id="ELK10708.1"/>
    </source>
</evidence>
<dbReference type="Pfam" id="PF01282">
    <property type="entry name" value="Ribosomal_S24e"/>
    <property type="match status" value="1"/>
</dbReference>
<sequence length="138" mass="16863">MIGRKRQLLRKWLQTKLHRGCLRVNCHHNGTVTIWIRKFMTNRLLQRKQMVTNVLHPRKATIPKTEIREKLAKIADDQTRCHLCIWIQKPFWWWRDNWLCHNLWFLGLCKENEPKYRLARHGLEKKKTSKKKTLKGMQ</sequence>
<gene>
    <name evidence="5" type="ORF">PAL_GLEAN10011607</name>
</gene>
<evidence type="ECO:0000256" key="4">
    <source>
        <dbReference type="ARBA" id="ARBA00035458"/>
    </source>
</evidence>
<dbReference type="PANTHER" id="PTHR10496">
    <property type="entry name" value="40S RIBOSOMAL PROTEIN S24"/>
    <property type="match status" value="1"/>
</dbReference>
<dbReference type="EMBL" id="KB030715">
    <property type="protein sequence ID" value="ELK10708.1"/>
    <property type="molecule type" value="Genomic_DNA"/>
</dbReference>
<keyword evidence="6" id="KW-1185">Reference proteome</keyword>
<dbReference type="InterPro" id="IPR012678">
    <property type="entry name" value="Ribosomal_uL23/eL15/eS24_sf"/>
</dbReference>
<dbReference type="STRING" id="9402.L5KJJ7"/>
<dbReference type="AlphaFoldDB" id="L5KJJ7"/>
<dbReference type="InParanoid" id="L5KJJ7"/>
<dbReference type="InterPro" id="IPR053709">
    <property type="entry name" value="eRP_eS24_sf"/>
</dbReference>
<dbReference type="GO" id="GO:0044391">
    <property type="term" value="C:ribosomal subunit"/>
    <property type="evidence" value="ECO:0007669"/>
    <property type="project" value="UniProtKB-ARBA"/>
</dbReference>
<dbReference type="GO" id="GO:0003735">
    <property type="term" value="F:structural constituent of ribosome"/>
    <property type="evidence" value="ECO:0007669"/>
    <property type="project" value="InterPro"/>
</dbReference>
<keyword evidence="2" id="KW-0687">Ribonucleoprotein</keyword>
<evidence type="ECO:0000256" key="2">
    <source>
        <dbReference type="ARBA" id="ARBA00023274"/>
    </source>
</evidence>
<dbReference type="InterPro" id="IPR001976">
    <property type="entry name" value="Ribosomal_eS24"/>
</dbReference>
<evidence type="ECO:0000256" key="3">
    <source>
        <dbReference type="ARBA" id="ARBA00035149"/>
    </source>
</evidence>
<accession>L5KJJ7</accession>
<reference evidence="6" key="1">
    <citation type="journal article" date="2013" name="Science">
        <title>Comparative analysis of bat genomes provides insight into the evolution of flight and immunity.</title>
        <authorList>
            <person name="Zhang G."/>
            <person name="Cowled C."/>
            <person name="Shi Z."/>
            <person name="Huang Z."/>
            <person name="Bishop-Lilly K.A."/>
            <person name="Fang X."/>
            <person name="Wynne J.W."/>
            <person name="Xiong Z."/>
            <person name="Baker M.L."/>
            <person name="Zhao W."/>
            <person name="Tachedjian M."/>
            <person name="Zhu Y."/>
            <person name="Zhou P."/>
            <person name="Jiang X."/>
            <person name="Ng J."/>
            <person name="Yang L."/>
            <person name="Wu L."/>
            <person name="Xiao J."/>
            <person name="Feng Y."/>
            <person name="Chen Y."/>
            <person name="Sun X."/>
            <person name="Zhang Y."/>
            <person name="Marsh G.A."/>
            <person name="Crameri G."/>
            <person name="Broder C.C."/>
            <person name="Frey K.G."/>
            <person name="Wang L.F."/>
            <person name="Wang J."/>
        </authorList>
    </citation>
    <scope>NUCLEOTIDE SEQUENCE [LARGE SCALE GENOMIC DNA]</scope>
</reference>
<evidence type="ECO:0000313" key="6">
    <source>
        <dbReference type="Proteomes" id="UP000010552"/>
    </source>
</evidence>
<name>L5KJJ7_PTEAL</name>
<proteinExistence type="predicted"/>
<protein>
    <recommendedName>
        <fullName evidence="3">Small ribosomal subunit protein eS24</fullName>
    </recommendedName>
    <alternativeName>
        <fullName evidence="4">40S ribosomal protein S24</fullName>
    </alternativeName>
</protein>
<organism evidence="5 6">
    <name type="scientific">Pteropus alecto</name>
    <name type="common">Black flying fox</name>
    <dbReference type="NCBI Taxonomy" id="9402"/>
    <lineage>
        <taxon>Eukaryota</taxon>
        <taxon>Metazoa</taxon>
        <taxon>Chordata</taxon>
        <taxon>Craniata</taxon>
        <taxon>Vertebrata</taxon>
        <taxon>Euteleostomi</taxon>
        <taxon>Mammalia</taxon>
        <taxon>Eutheria</taxon>
        <taxon>Laurasiatheria</taxon>
        <taxon>Chiroptera</taxon>
        <taxon>Yinpterochiroptera</taxon>
        <taxon>Pteropodoidea</taxon>
        <taxon>Pteropodidae</taxon>
        <taxon>Pteropodinae</taxon>
        <taxon>Pteropus</taxon>
    </lineage>
</organism>
<dbReference type="Proteomes" id="UP000010552">
    <property type="component" value="Unassembled WGS sequence"/>
</dbReference>
<dbReference type="Gene3D" id="3.30.70.3370">
    <property type="match status" value="1"/>
</dbReference>
<keyword evidence="1 5" id="KW-0689">Ribosomal protein</keyword>
<dbReference type="SUPFAM" id="SSF54189">
    <property type="entry name" value="Ribosomal proteins S24e, L23 and L15e"/>
    <property type="match status" value="1"/>
</dbReference>